<evidence type="ECO:0000256" key="3">
    <source>
        <dbReference type="ARBA" id="ARBA00022475"/>
    </source>
</evidence>
<proteinExistence type="inferred from homology"/>
<protein>
    <submittedName>
        <fullName evidence="10">General secretion pathway protein GspF</fullName>
    </submittedName>
</protein>
<keyword evidence="4" id="KW-0997">Cell inner membrane</keyword>
<dbReference type="PANTHER" id="PTHR30012">
    <property type="entry name" value="GENERAL SECRETION PATHWAY PROTEIN"/>
    <property type="match status" value="1"/>
</dbReference>
<dbReference type="KEGG" id="mars:A8C75_15715"/>
<dbReference type="EMBL" id="CP015839">
    <property type="protein sequence ID" value="ANG63778.1"/>
    <property type="molecule type" value="Genomic_DNA"/>
</dbReference>
<feature type="domain" description="Type II secretion system protein GspF" evidence="9">
    <location>
        <begin position="72"/>
        <end position="195"/>
    </location>
</feature>
<dbReference type="PRINTS" id="PR00812">
    <property type="entry name" value="BCTERIALGSPF"/>
</dbReference>
<organism evidence="10 11">
    <name type="scientific">Marinobacterium aestuarii</name>
    <dbReference type="NCBI Taxonomy" id="1821621"/>
    <lineage>
        <taxon>Bacteria</taxon>
        <taxon>Pseudomonadati</taxon>
        <taxon>Pseudomonadota</taxon>
        <taxon>Gammaproteobacteria</taxon>
        <taxon>Oceanospirillales</taxon>
        <taxon>Oceanospirillaceae</taxon>
        <taxon>Marinobacterium</taxon>
    </lineage>
</organism>
<evidence type="ECO:0000256" key="8">
    <source>
        <dbReference type="SAM" id="Phobius"/>
    </source>
</evidence>
<feature type="transmembrane region" description="Helical" evidence="8">
    <location>
        <begin position="171"/>
        <end position="194"/>
    </location>
</feature>
<evidence type="ECO:0000256" key="2">
    <source>
        <dbReference type="ARBA" id="ARBA00005745"/>
    </source>
</evidence>
<keyword evidence="7 8" id="KW-0472">Membrane</keyword>
<dbReference type="Gene3D" id="1.20.81.30">
    <property type="entry name" value="Type II secretion system (T2SS), domain F"/>
    <property type="match status" value="2"/>
</dbReference>
<name>A0A1A9F1M7_9GAMM</name>
<evidence type="ECO:0000313" key="10">
    <source>
        <dbReference type="EMBL" id="ANG63778.1"/>
    </source>
</evidence>
<feature type="transmembrane region" description="Helical" evidence="8">
    <location>
        <begin position="214"/>
        <end position="240"/>
    </location>
</feature>
<evidence type="ECO:0000256" key="7">
    <source>
        <dbReference type="ARBA" id="ARBA00023136"/>
    </source>
</evidence>
<evidence type="ECO:0000256" key="1">
    <source>
        <dbReference type="ARBA" id="ARBA00004429"/>
    </source>
</evidence>
<dbReference type="InterPro" id="IPR042094">
    <property type="entry name" value="T2SS_GspF_sf"/>
</dbReference>
<gene>
    <name evidence="10" type="ORF">A8C75_15715</name>
</gene>
<evidence type="ECO:0000256" key="5">
    <source>
        <dbReference type="ARBA" id="ARBA00022692"/>
    </source>
</evidence>
<dbReference type="Pfam" id="PF00482">
    <property type="entry name" value="T2SSF"/>
    <property type="match status" value="2"/>
</dbReference>
<comment type="subcellular location">
    <subcellularLocation>
        <location evidence="1">Cell inner membrane</location>
        <topology evidence="1">Multi-pass membrane protein</topology>
    </subcellularLocation>
</comment>
<keyword evidence="3" id="KW-1003">Cell membrane</keyword>
<dbReference type="RefSeq" id="WP_067384474.1">
    <property type="nucleotide sequence ID" value="NZ_CP015839.1"/>
</dbReference>
<keyword evidence="5 8" id="KW-0812">Transmembrane</keyword>
<keyword evidence="6 8" id="KW-1133">Transmembrane helix</keyword>
<feature type="transmembrane region" description="Helical" evidence="8">
    <location>
        <begin position="378"/>
        <end position="401"/>
    </location>
</feature>
<dbReference type="InterPro" id="IPR003004">
    <property type="entry name" value="GspF/PilC"/>
</dbReference>
<dbReference type="OrthoDB" id="9805682at2"/>
<dbReference type="PANTHER" id="PTHR30012:SF7">
    <property type="entry name" value="PROTEIN TRANSPORT PROTEIN HOFC HOMOLOG"/>
    <property type="match status" value="1"/>
</dbReference>
<dbReference type="AlphaFoldDB" id="A0A1A9F1M7"/>
<dbReference type="Proteomes" id="UP000078070">
    <property type="component" value="Chromosome"/>
</dbReference>
<feature type="domain" description="Type II secretion system protein GspF" evidence="9">
    <location>
        <begin position="275"/>
        <end position="396"/>
    </location>
</feature>
<evidence type="ECO:0000313" key="11">
    <source>
        <dbReference type="Proteomes" id="UP000078070"/>
    </source>
</evidence>
<keyword evidence="11" id="KW-1185">Reference proteome</keyword>
<sequence length="406" mass="44166">MAQFQYRAVTAEGEERSGALEAADQALAVQQLQRGGLIPISVEEAGSGTGLASLLQLKLTLGASSQRQVLQFSLDLATLMRAGVTLDRALDIMRRVAGDEQSLALLGRIQDGVRKGQALSVVLKEQGGRFSRFYISMVHAAEMSGSLADGLGDLALYLERSRELREKTLSALLYPLILLCVAGLSLLVILTYVIPQFQQLFDDMGKALPLSTQIVIGLAELVRDGGPWVLLLLILFVLWFRRRLQDASVRLRWDAWLLRLPLLGSLLQRLDTARFSRSLGTLVRGGVPLLSALQIARETLSNSMMVQGADTAAASLKEGRRLAEPLQATGVFPTLALQMIQVGEETGQLDDMLLKVADVYDREVANALQRMLTILEPVLIVGLGLMIAGIIMSILVAIMSINELPL</sequence>
<dbReference type="GO" id="GO:0015628">
    <property type="term" value="P:protein secretion by the type II secretion system"/>
    <property type="evidence" value="ECO:0007669"/>
    <property type="project" value="TreeGrafter"/>
</dbReference>
<accession>A0A1A9F1M7</accession>
<evidence type="ECO:0000259" key="9">
    <source>
        <dbReference type="Pfam" id="PF00482"/>
    </source>
</evidence>
<dbReference type="InterPro" id="IPR018076">
    <property type="entry name" value="T2SS_GspF_dom"/>
</dbReference>
<comment type="similarity">
    <text evidence="2">Belongs to the GSP F family.</text>
</comment>
<evidence type="ECO:0000256" key="6">
    <source>
        <dbReference type="ARBA" id="ARBA00022989"/>
    </source>
</evidence>
<dbReference type="GO" id="GO:0005886">
    <property type="term" value="C:plasma membrane"/>
    <property type="evidence" value="ECO:0007669"/>
    <property type="project" value="UniProtKB-SubCell"/>
</dbReference>
<reference evidence="11" key="1">
    <citation type="submission" date="2016-05" db="EMBL/GenBank/DDBJ databases">
        <authorList>
            <person name="Baek K."/>
            <person name="Yang S.-J."/>
        </authorList>
    </citation>
    <scope>NUCLEOTIDE SEQUENCE [LARGE SCALE GENOMIC DNA]</scope>
    <source>
        <strain evidence="11">ST58-10</strain>
    </source>
</reference>
<reference evidence="10 11" key="2">
    <citation type="journal article" date="2018" name="Int. J. Syst. Evol. Microbiol.">
        <title>Marinobacterium aestuarii sp. nov., a benzene-degrading marine bacterium isolated from estuary sediment.</title>
        <authorList>
            <person name="Bae S.S."/>
            <person name="Jung J."/>
            <person name="Chung D."/>
            <person name="Baek K."/>
        </authorList>
    </citation>
    <scope>NUCLEOTIDE SEQUENCE [LARGE SCALE GENOMIC DNA]</scope>
    <source>
        <strain evidence="10 11">ST58-10</strain>
    </source>
</reference>
<dbReference type="STRING" id="1821621.A8C75_15715"/>
<evidence type="ECO:0000256" key="4">
    <source>
        <dbReference type="ARBA" id="ARBA00022519"/>
    </source>
</evidence>
<dbReference type="FunFam" id="1.20.81.30:FF:000001">
    <property type="entry name" value="Type II secretion system protein F"/>
    <property type="match status" value="1"/>
</dbReference>